<dbReference type="OrthoDB" id="107110at2759"/>
<organism evidence="1 2">
    <name type="scientific">Dacryopinax primogenitus (strain DJM 731)</name>
    <name type="common">Brown rot fungus</name>
    <dbReference type="NCBI Taxonomy" id="1858805"/>
    <lineage>
        <taxon>Eukaryota</taxon>
        <taxon>Fungi</taxon>
        <taxon>Dikarya</taxon>
        <taxon>Basidiomycota</taxon>
        <taxon>Agaricomycotina</taxon>
        <taxon>Dacrymycetes</taxon>
        <taxon>Dacrymycetales</taxon>
        <taxon>Dacrymycetaceae</taxon>
        <taxon>Dacryopinax</taxon>
    </lineage>
</organism>
<keyword evidence="2" id="KW-1185">Reference proteome</keyword>
<evidence type="ECO:0000313" key="2">
    <source>
        <dbReference type="Proteomes" id="UP000030653"/>
    </source>
</evidence>
<dbReference type="HOGENOM" id="CLU_497841_0_0_1"/>
<dbReference type="STRING" id="1858805.M5FWD7"/>
<dbReference type="PANTHER" id="PTHR33266">
    <property type="entry name" value="CHROMOSOME 15, WHOLE GENOME SHOTGUN SEQUENCE"/>
    <property type="match status" value="1"/>
</dbReference>
<name>M5FWD7_DACPD</name>
<proteinExistence type="predicted"/>
<dbReference type="OMA" id="NERHMAC"/>
<protein>
    <submittedName>
        <fullName evidence="1">Uncharacterized protein</fullName>
    </submittedName>
</protein>
<reference evidence="1 2" key="1">
    <citation type="journal article" date="2012" name="Science">
        <title>The Paleozoic origin of enzymatic lignin decomposition reconstructed from 31 fungal genomes.</title>
        <authorList>
            <person name="Floudas D."/>
            <person name="Binder M."/>
            <person name="Riley R."/>
            <person name="Barry K."/>
            <person name="Blanchette R.A."/>
            <person name="Henrissat B."/>
            <person name="Martinez A.T."/>
            <person name="Otillar R."/>
            <person name="Spatafora J.W."/>
            <person name="Yadav J.S."/>
            <person name="Aerts A."/>
            <person name="Benoit I."/>
            <person name="Boyd A."/>
            <person name="Carlson A."/>
            <person name="Copeland A."/>
            <person name="Coutinho P.M."/>
            <person name="de Vries R.P."/>
            <person name="Ferreira P."/>
            <person name="Findley K."/>
            <person name="Foster B."/>
            <person name="Gaskell J."/>
            <person name="Glotzer D."/>
            <person name="Gorecki P."/>
            <person name="Heitman J."/>
            <person name="Hesse C."/>
            <person name="Hori C."/>
            <person name="Igarashi K."/>
            <person name="Jurgens J.A."/>
            <person name="Kallen N."/>
            <person name="Kersten P."/>
            <person name="Kohler A."/>
            <person name="Kuees U."/>
            <person name="Kumar T.K.A."/>
            <person name="Kuo A."/>
            <person name="LaButti K."/>
            <person name="Larrondo L.F."/>
            <person name="Lindquist E."/>
            <person name="Ling A."/>
            <person name="Lombard V."/>
            <person name="Lucas S."/>
            <person name="Lundell T."/>
            <person name="Martin R."/>
            <person name="McLaughlin D.J."/>
            <person name="Morgenstern I."/>
            <person name="Morin E."/>
            <person name="Murat C."/>
            <person name="Nagy L.G."/>
            <person name="Nolan M."/>
            <person name="Ohm R.A."/>
            <person name="Patyshakuliyeva A."/>
            <person name="Rokas A."/>
            <person name="Ruiz-Duenas F.J."/>
            <person name="Sabat G."/>
            <person name="Salamov A."/>
            <person name="Samejima M."/>
            <person name="Schmutz J."/>
            <person name="Slot J.C."/>
            <person name="St John F."/>
            <person name="Stenlid J."/>
            <person name="Sun H."/>
            <person name="Sun S."/>
            <person name="Syed K."/>
            <person name="Tsang A."/>
            <person name="Wiebenga A."/>
            <person name="Young D."/>
            <person name="Pisabarro A."/>
            <person name="Eastwood D.C."/>
            <person name="Martin F."/>
            <person name="Cullen D."/>
            <person name="Grigoriev I.V."/>
            <person name="Hibbett D.S."/>
        </authorList>
    </citation>
    <scope>NUCLEOTIDE SEQUENCE [LARGE SCALE GENOMIC DNA]</scope>
    <source>
        <strain evidence="1 2">DJM-731 SS1</strain>
    </source>
</reference>
<dbReference type="EMBL" id="JH795862">
    <property type="protein sequence ID" value="EJU02226.1"/>
    <property type="molecule type" value="Genomic_DNA"/>
</dbReference>
<evidence type="ECO:0000313" key="1">
    <source>
        <dbReference type="EMBL" id="EJU02226.1"/>
    </source>
</evidence>
<dbReference type="RefSeq" id="XP_040629123.1">
    <property type="nucleotide sequence ID" value="XM_040770104.1"/>
</dbReference>
<sequence length="547" mass="60938">MANDLEDTGMYVVSVKEQEEVTVKSWASEYEGNGVELFHKHITDCCEMCQGPGSSIYAKTVVIVNSSGMGKTRMIDESSKSLFTVLFVLRDTAGGFPPSDSDVLAYFQSPRTMEDCQTAILCFLKTLYDNLADMLKKQTEKMEKRKHAEIAHWFRGYLGSWDQMGAPSQERKRFFESVVNGANNMLQAQGAMPDPTFTGGRDAAGLSPRLPATDLSYQSQMIRSFQTLSELLSHEHPGHLPTVLLAFDEAHTLLRPIDKQDRRTTIHTVLRRVFRSLNNERHMACFLSTSASITQFAAPMRLDPSSRIQWDIYHTLPAFSSFPLNMARIQPHEMDLTAVGKIDFMCKQSRILFRTRAEHGVHNEVGRNLVRFAKDKLLGASDTSEYDDAQNLAILARRIPIDIRTNTSSALTSTNQQIAQHMRVLYKIKDKNESLITGSPSEPSISEGAKSAMSSGSFDAAIALRRILGSPGISVGERGEMVVELLMILASDAATKHGKFSIPDFFQNLLTEDSWKTLRSSKASRGGELHNKPFKSTFQTLLGTSTT</sequence>
<dbReference type="AlphaFoldDB" id="M5FWD7"/>
<dbReference type="GeneID" id="63685166"/>
<gene>
    <name evidence="1" type="ORF">DACRYDRAFT_115969</name>
</gene>
<accession>M5FWD7</accession>
<dbReference type="PANTHER" id="PTHR33266:SF1">
    <property type="entry name" value="F-BOX DOMAIN-CONTAINING PROTEIN"/>
    <property type="match status" value="1"/>
</dbReference>
<dbReference type="Proteomes" id="UP000030653">
    <property type="component" value="Unassembled WGS sequence"/>
</dbReference>